<evidence type="ECO:0000313" key="7">
    <source>
        <dbReference type="Proteomes" id="UP000092993"/>
    </source>
</evidence>
<feature type="compositionally biased region" description="Pro residues" evidence="2">
    <location>
        <begin position="411"/>
        <end position="449"/>
    </location>
</feature>
<gene>
    <name evidence="6" type="ORF">A0H81_00023</name>
</gene>
<dbReference type="STRING" id="5627.A0A1C7MNX4"/>
<feature type="domain" description="DUF2421" evidence="4">
    <location>
        <begin position="937"/>
        <end position="1029"/>
    </location>
</feature>
<evidence type="ECO:0000259" key="4">
    <source>
        <dbReference type="Pfam" id="PF10334"/>
    </source>
</evidence>
<feature type="transmembrane region" description="Helical" evidence="3">
    <location>
        <begin position="855"/>
        <end position="874"/>
    </location>
</feature>
<protein>
    <submittedName>
        <fullName evidence="6">Uncharacterized protein C57A7.05</fullName>
    </submittedName>
</protein>
<evidence type="ECO:0000256" key="1">
    <source>
        <dbReference type="SAM" id="Coils"/>
    </source>
</evidence>
<dbReference type="InterPro" id="IPR018823">
    <property type="entry name" value="ArAE_2_N"/>
</dbReference>
<feature type="transmembrane region" description="Helical" evidence="3">
    <location>
        <begin position="245"/>
        <end position="266"/>
    </location>
</feature>
<feature type="transmembrane region" description="Helical" evidence="3">
    <location>
        <begin position="273"/>
        <end position="296"/>
    </location>
</feature>
<feature type="transmembrane region" description="Helical" evidence="3">
    <location>
        <begin position="806"/>
        <end position="824"/>
    </location>
</feature>
<keyword evidence="3" id="KW-0472">Membrane</keyword>
<dbReference type="AlphaFoldDB" id="A0A1C7MNX4"/>
<feature type="transmembrane region" description="Helical" evidence="3">
    <location>
        <begin position="881"/>
        <end position="899"/>
    </location>
</feature>
<keyword evidence="3" id="KW-1133">Transmembrane helix</keyword>
<keyword evidence="3" id="KW-0812">Transmembrane</keyword>
<dbReference type="EMBL" id="LUGG01000001">
    <property type="protein sequence ID" value="OBZ78595.1"/>
    <property type="molecule type" value="Genomic_DNA"/>
</dbReference>
<feature type="region of interest" description="Disordered" evidence="2">
    <location>
        <begin position="408"/>
        <end position="497"/>
    </location>
</feature>
<feature type="transmembrane region" description="Helical" evidence="3">
    <location>
        <begin position="919"/>
        <end position="939"/>
    </location>
</feature>
<evidence type="ECO:0000256" key="2">
    <source>
        <dbReference type="SAM" id="MobiDB-lite"/>
    </source>
</evidence>
<dbReference type="OMA" id="NEQYLMF"/>
<feature type="transmembrane region" description="Helical" evidence="3">
    <location>
        <begin position="104"/>
        <end position="121"/>
    </location>
</feature>
<dbReference type="Pfam" id="PF10334">
    <property type="entry name" value="BRE4"/>
    <property type="match status" value="2"/>
</dbReference>
<feature type="compositionally biased region" description="Polar residues" evidence="2">
    <location>
        <begin position="453"/>
        <end position="463"/>
    </location>
</feature>
<name>A0A1C7MNX4_GRIFR</name>
<organism evidence="6 7">
    <name type="scientific">Grifola frondosa</name>
    <name type="common">Maitake</name>
    <name type="synonym">Polyporus frondosus</name>
    <dbReference type="NCBI Taxonomy" id="5627"/>
    <lineage>
        <taxon>Eukaryota</taxon>
        <taxon>Fungi</taxon>
        <taxon>Dikarya</taxon>
        <taxon>Basidiomycota</taxon>
        <taxon>Agaricomycotina</taxon>
        <taxon>Agaricomycetes</taxon>
        <taxon>Polyporales</taxon>
        <taxon>Grifolaceae</taxon>
        <taxon>Grifola</taxon>
    </lineage>
</organism>
<reference evidence="6 7" key="1">
    <citation type="submission" date="2016-03" db="EMBL/GenBank/DDBJ databases">
        <title>Whole genome sequencing of Grifola frondosa 9006-11.</title>
        <authorList>
            <person name="Min B."/>
            <person name="Park H."/>
            <person name="Kim J.-G."/>
            <person name="Cho H."/>
            <person name="Oh Y.-L."/>
            <person name="Kong W.-S."/>
            <person name="Choi I.-G."/>
        </authorList>
    </citation>
    <scope>NUCLEOTIDE SEQUENCE [LARGE SCALE GENOMIC DNA]</scope>
    <source>
        <strain evidence="6 7">9006-11</strain>
    </source>
</reference>
<dbReference type="Proteomes" id="UP000092993">
    <property type="component" value="Unassembled WGS sequence"/>
</dbReference>
<feature type="coiled-coil region" evidence="1">
    <location>
        <begin position="601"/>
        <end position="635"/>
    </location>
</feature>
<keyword evidence="7" id="KW-1185">Reference proteome</keyword>
<sequence>METGRSYDPRIGDEASDREQDELPRGRQPRREKRHHKHVRMQEDLQNGNGSSTSRHATLVAEKMEELRKEKPPPLRTFGSKLTDWLPFNFQWIPANFTWSKLKPTIRCAIVGWVSVVFMIIPRTGQLMGQFPHPHRPVERCDSDSLFKLLLIRAAFLDVPSDPFIAVLERELIFLGLVTTSWAWCCLGIFLASLARTTTDRNASLQAISTGQFVEAGPTVIMGVFIFLGSALLLYTKARLGPGPFLFATVFGCICIDISMTTAILFPYPFYQIGHAIALPLSFHSALCIFFSAVLFPSTITARYTRSLFNVFDPLNAFLEQHRAILKTDPSSAAFATAVTNINSLVAKSEGGLGPAAASLRLMKHDIVFGRFSPTDIGALQTWTRRLVTRANGMGIFFTLIEPTREKFPVTPVPSRPTTPAPSRPVTPRPSRPNTPRPSRPSTPGPSSPTSPGWNTPANSRPSSPDRGRHPGFMEDPDQIARRRRPKPNRSSLRKSLSRHLHLRLQQHEEEEQNNHLHLALLSLAHSLSLSRVATTASSAETAVGVFESQRYLAFESTRLSPRFVALLSESCDELLGCTADVLKDVQAWFGEVRRDSFNSRAKIEKEREERLAKLEGLRDKMAEVMERFKKQKRHMVLDPFRSAFDPSHVRSSYGIIEPPPHRYLFHCYVYQYHLIRFSSILTDILEEIIRLEKGFPKAKLWRPRLPIRKLLVWSRWDAAEDMDRIDDEDPDVIPGMQPEWNEDLGMTSRRDPDALPPSNLFQLVMYWIYLALMGLMGGNALFAIKAGFMGQLTIARFRGDTTFGLVARILSTFLGGSMVLSYGNRRVLLCFYLEHSWFPAPYRYISTGSGKGSYYGLAAVCAVTFPIFFYGRLYWPGPPMTNAIFFVTTALVIGYSWQDNHSVLPFHYYGFNLAWRRFVLVVCGVTAAFLFSFLPPSTTLRRYQRTMMSTTVTELGAVYCSIVSFANTREHQEVNRGEIVQSLVAIRMKLKRSLVLKANVIYEFSLRGRWPAERYHKILGIQMYVVSNVSKNFADYAPREIAYLLSHLMSVAEHLEPAWSRAFLRRTRLLDSDFQGDVLAVISMVSTALRTGNPLPQITPCPLLDRFMIFTHGLNVIRQEADDDYGLPRTMTIDTLENEQYLCFCVGVTTAFGIVLRLDKLMLATKELVGEQYHIHGIGVPLNSLRPAKDA</sequence>
<feature type="compositionally biased region" description="Polar residues" evidence="2">
    <location>
        <begin position="44"/>
        <end position="55"/>
    </location>
</feature>
<feature type="compositionally biased region" description="Basic residues" evidence="2">
    <location>
        <begin position="482"/>
        <end position="497"/>
    </location>
</feature>
<feature type="transmembrane region" description="Helical" evidence="3">
    <location>
        <begin position="765"/>
        <end position="785"/>
    </location>
</feature>
<dbReference type="OrthoDB" id="2274698at2759"/>
<feature type="domain" description="Putative ER transporter 6TM N-terminal" evidence="5">
    <location>
        <begin position="206"/>
        <end position="405"/>
    </location>
</feature>
<evidence type="ECO:0000256" key="3">
    <source>
        <dbReference type="SAM" id="Phobius"/>
    </source>
</evidence>
<feature type="domain" description="DUF2421" evidence="4">
    <location>
        <begin position="1041"/>
        <end position="1174"/>
    </location>
</feature>
<feature type="region of interest" description="Disordered" evidence="2">
    <location>
        <begin position="1"/>
        <end position="55"/>
    </location>
</feature>
<accession>A0A1C7MNX4</accession>
<feature type="compositionally biased region" description="Basic and acidic residues" evidence="2">
    <location>
        <begin position="464"/>
        <end position="473"/>
    </location>
</feature>
<dbReference type="PANTHER" id="PTHR37994">
    <property type="entry name" value="ARAE_2_N DOMAIN-CONTAINING PROTEIN-RELATED"/>
    <property type="match status" value="1"/>
</dbReference>
<feature type="compositionally biased region" description="Basic and acidic residues" evidence="2">
    <location>
        <begin position="1"/>
        <end position="25"/>
    </location>
</feature>
<evidence type="ECO:0000313" key="6">
    <source>
        <dbReference type="EMBL" id="OBZ78595.1"/>
    </source>
</evidence>
<feature type="transmembrane region" description="Helical" evidence="3">
    <location>
        <begin position="172"/>
        <end position="192"/>
    </location>
</feature>
<dbReference type="PANTHER" id="PTHR37994:SF1">
    <property type="entry name" value="ER TRANSPORTER 6TM N-TERMINAL DOMAIN-CONTAINING PROTEIN"/>
    <property type="match status" value="1"/>
</dbReference>
<dbReference type="InterPro" id="IPR018820">
    <property type="entry name" value="BRE4-related_DUF2421"/>
</dbReference>
<dbReference type="Pfam" id="PF10337">
    <property type="entry name" value="ArAE_2_N"/>
    <property type="match status" value="1"/>
</dbReference>
<evidence type="ECO:0000259" key="5">
    <source>
        <dbReference type="Pfam" id="PF10337"/>
    </source>
</evidence>
<feature type="compositionally biased region" description="Basic residues" evidence="2">
    <location>
        <begin position="27"/>
        <end position="39"/>
    </location>
</feature>
<feature type="transmembrane region" description="Helical" evidence="3">
    <location>
        <begin position="213"/>
        <end position="233"/>
    </location>
</feature>
<keyword evidence="1" id="KW-0175">Coiled coil</keyword>
<proteinExistence type="predicted"/>
<comment type="caution">
    <text evidence="6">The sequence shown here is derived from an EMBL/GenBank/DDBJ whole genome shotgun (WGS) entry which is preliminary data.</text>
</comment>